<dbReference type="PANTHER" id="PTHR35201">
    <property type="entry name" value="TERPENE SYNTHASE"/>
    <property type="match status" value="1"/>
</dbReference>
<keyword evidence="4" id="KW-0456">Lyase</keyword>
<dbReference type="Gene3D" id="1.10.600.10">
    <property type="entry name" value="Farnesyl Diphosphate Synthase"/>
    <property type="match status" value="1"/>
</dbReference>
<dbReference type="GO" id="GO:0008299">
    <property type="term" value="P:isoprenoid biosynthetic process"/>
    <property type="evidence" value="ECO:0007669"/>
    <property type="project" value="UniProtKB-ARBA"/>
</dbReference>
<evidence type="ECO:0000256" key="3">
    <source>
        <dbReference type="ARBA" id="ARBA00022842"/>
    </source>
</evidence>
<accession>A0A175VYI8</accession>
<gene>
    <name evidence="5" type="ORF">MMYC01_207893</name>
</gene>
<evidence type="ECO:0000256" key="2">
    <source>
        <dbReference type="ARBA" id="ARBA00006333"/>
    </source>
</evidence>
<comment type="similarity">
    <text evidence="2 4">Belongs to the terpene synthase family.</text>
</comment>
<dbReference type="EMBL" id="LCTW02000222">
    <property type="protein sequence ID" value="KXX76221.1"/>
    <property type="molecule type" value="Genomic_DNA"/>
</dbReference>
<dbReference type="EC" id="4.2.3.-" evidence="4"/>
<evidence type="ECO:0000256" key="1">
    <source>
        <dbReference type="ARBA" id="ARBA00001946"/>
    </source>
</evidence>
<dbReference type="InterPro" id="IPR034686">
    <property type="entry name" value="Terpene_cyclase-like_2"/>
</dbReference>
<organism evidence="5 6">
    <name type="scientific">Madurella mycetomatis</name>
    <dbReference type="NCBI Taxonomy" id="100816"/>
    <lineage>
        <taxon>Eukaryota</taxon>
        <taxon>Fungi</taxon>
        <taxon>Dikarya</taxon>
        <taxon>Ascomycota</taxon>
        <taxon>Pezizomycotina</taxon>
        <taxon>Sordariomycetes</taxon>
        <taxon>Sordariomycetidae</taxon>
        <taxon>Sordariales</taxon>
        <taxon>Sordariales incertae sedis</taxon>
        <taxon>Madurella</taxon>
    </lineage>
</organism>
<evidence type="ECO:0000313" key="6">
    <source>
        <dbReference type="Proteomes" id="UP000078237"/>
    </source>
</evidence>
<comment type="caution">
    <text evidence="5">The sequence shown here is derived from an EMBL/GenBank/DDBJ whole genome shotgun (WGS) entry which is preliminary data.</text>
</comment>
<name>A0A175VYI8_9PEZI</name>
<dbReference type="InterPro" id="IPR008949">
    <property type="entry name" value="Isoprenoid_synthase_dom_sf"/>
</dbReference>
<dbReference type="OrthoDB" id="6486656at2759"/>
<protein>
    <recommendedName>
        <fullName evidence="4">Terpene synthase</fullName>
        <ecNumber evidence="4">4.2.3.-</ecNumber>
    </recommendedName>
</protein>
<proteinExistence type="inferred from homology"/>
<evidence type="ECO:0000256" key="4">
    <source>
        <dbReference type="RuleBase" id="RU366034"/>
    </source>
</evidence>
<dbReference type="SUPFAM" id="SSF48576">
    <property type="entry name" value="Terpenoid synthases"/>
    <property type="match status" value="1"/>
</dbReference>
<dbReference type="GO" id="GO:0046872">
    <property type="term" value="F:metal ion binding"/>
    <property type="evidence" value="ECO:0007669"/>
    <property type="project" value="UniProtKB-KW"/>
</dbReference>
<dbReference type="PANTHER" id="PTHR35201:SF4">
    <property type="entry name" value="BETA-PINACENE SYNTHASE-RELATED"/>
    <property type="match status" value="1"/>
</dbReference>
<keyword evidence="3 4" id="KW-0460">Magnesium</keyword>
<dbReference type="Pfam" id="PF19086">
    <property type="entry name" value="Terpene_syn_C_2"/>
    <property type="match status" value="1"/>
</dbReference>
<keyword evidence="4" id="KW-0479">Metal-binding</keyword>
<reference evidence="5 6" key="1">
    <citation type="journal article" date="2016" name="Genome Announc.">
        <title>Genome Sequence of Madurella mycetomatis mm55, Isolated from a Human Mycetoma Case in Sudan.</title>
        <authorList>
            <person name="Smit S."/>
            <person name="Derks M.F."/>
            <person name="Bervoets S."/>
            <person name="Fahal A."/>
            <person name="van Leeuwen W."/>
            <person name="van Belkum A."/>
            <person name="van de Sande W.W."/>
        </authorList>
    </citation>
    <scope>NUCLEOTIDE SEQUENCE [LARGE SCALE GENOMIC DNA]</scope>
    <source>
        <strain evidence="6">mm55</strain>
    </source>
</reference>
<dbReference type="GO" id="GO:0010333">
    <property type="term" value="F:terpene synthase activity"/>
    <property type="evidence" value="ECO:0007669"/>
    <property type="project" value="InterPro"/>
</dbReference>
<comment type="cofactor">
    <cofactor evidence="1 4">
        <name>Mg(2+)</name>
        <dbReference type="ChEBI" id="CHEBI:18420"/>
    </cofactor>
</comment>
<dbReference type="AlphaFoldDB" id="A0A175VYI8"/>
<evidence type="ECO:0000313" key="5">
    <source>
        <dbReference type="EMBL" id="KXX76221.1"/>
    </source>
</evidence>
<dbReference type="VEuPathDB" id="FungiDB:MMYC01_207893"/>
<dbReference type="STRING" id="100816.A0A175VYI8"/>
<sequence>MADEYETRYQADCIMDALRNPHKPRPPGEWVGGLIAQQFWQNAIKTATPLCQKRFISYFQQYTDAVVQQSSDRDRRHIHSIESYFPLRRKTIGSVPSFALIEMHFNIPDHVIFQPTIQRLTDLCTDMISIGNDMYSYNVEGDEGHNLVTVVMNELGLSLQEAYDWIGRYHDGVAAEFLSLYKDLPNFPEESEEVNREVREYLDGLGNWVRTNESWSFEV</sequence>
<keyword evidence="6" id="KW-1185">Reference proteome</keyword>
<dbReference type="Proteomes" id="UP000078237">
    <property type="component" value="Unassembled WGS sequence"/>
</dbReference>